<proteinExistence type="predicted"/>
<sequence length="237" mass="25111" precursor="true">MCSRQRFSRWSAAALLGWVCLAVTPASAQRVERYQFVPTDELGFIYTAGLSGFRMSASLEGEFAVTYPETGGPFISSFEVVIARSVTEGPVAGGAEGSPLSDYLYHDPVGLTFGRTASALPFESCDSGLCIDTPPFNACDPWDWNQDGVPTLSLYPPLGTGFDDRLQTEIWVEPIVGGAGAFQLRSNGRGLILDGLNATTVAGGLPVRVVPTPDALSLACLVLLAPLGVSSGRRRFG</sequence>
<protein>
    <recommendedName>
        <fullName evidence="4">PEP-CTERM protein-sorting domain-containing protein</fullName>
    </recommendedName>
</protein>
<gene>
    <name evidence="2" type="ORF">Pla123a_44840</name>
</gene>
<organism evidence="2 3">
    <name type="scientific">Posidoniimonas polymericola</name>
    <dbReference type="NCBI Taxonomy" id="2528002"/>
    <lineage>
        <taxon>Bacteria</taxon>
        <taxon>Pseudomonadati</taxon>
        <taxon>Planctomycetota</taxon>
        <taxon>Planctomycetia</taxon>
        <taxon>Pirellulales</taxon>
        <taxon>Lacipirellulaceae</taxon>
        <taxon>Posidoniimonas</taxon>
    </lineage>
</organism>
<comment type="caution">
    <text evidence="2">The sequence shown here is derived from an EMBL/GenBank/DDBJ whole genome shotgun (WGS) entry which is preliminary data.</text>
</comment>
<evidence type="ECO:0000313" key="3">
    <source>
        <dbReference type="Proteomes" id="UP000318478"/>
    </source>
</evidence>
<keyword evidence="1" id="KW-0732">Signal</keyword>
<feature type="signal peptide" evidence="1">
    <location>
        <begin position="1"/>
        <end position="28"/>
    </location>
</feature>
<keyword evidence="3" id="KW-1185">Reference proteome</keyword>
<dbReference type="Proteomes" id="UP000318478">
    <property type="component" value="Unassembled WGS sequence"/>
</dbReference>
<evidence type="ECO:0000313" key="2">
    <source>
        <dbReference type="EMBL" id="TWT66786.1"/>
    </source>
</evidence>
<dbReference type="AlphaFoldDB" id="A0A5C5XU06"/>
<feature type="chain" id="PRO_5023132471" description="PEP-CTERM protein-sorting domain-containing protein" evidence="1">
    <location>
        <begin position="29"/>
        <end position="237"/>
    </location>
</feature>
<reference evidence="2 3" key="1">
    <citation type="submission" date="2019-02" db="EMBL/GenBank/DDBJ databases">
        <title>Deep-cultivation of Planctomycetes and their phenomic and genomic characterization uncovers novel biology.</title>
        <authorList>
            <person name="Wiegand S."/>
            <person name="Jogler M."/>
            <person name="Boedeker C."/>
            <person name="Pinto D."/>
            <person name="Vollmers J."/>
            <person name="Rivas-Marin E."/>
            <person name="Kohn T."/>
            <person name="Peeters S.H."/>
            <person name="Heuer A."/>
            <person name="Rast P."/>
            <person name="Oberbeckmann S."/>
            <person name="Bunk B."/>
            <person name="Jeske O."/>
            <person name="Meyerdierks A."/>
            <person name="Storesund J.E."/>
            <person name="Kallscheuer N."/>
            <person name="Luecker S."/>
            <person name="Lage O.M."/>
            <person name="Pohl T."/>
            <person name="Merkel B.J."/>
            <person name="Hornburger P."/>
            <person name="Mueller R.-W."/>
            <person name="Bruemmer F."/>
            <person name="Labrenz M."/>
            <person name="Spormann A.M."/>
            <person name="Op Den Camp H."/>
            <person name="Overmann J."/>
            <person name="Amann R."/>
            <person name="Jetten M.S.M."/>
            <person name="Mascher T."/>
            <person name="Medema M.H."/>
            <person name="Devos D.P."/>
            <person name="Kaster A.-K."/>
            <person name="Ovreas L."/>
            <person name="Rohde M."/>
            <person name="Galperin M.Y."/>
            <person name="Jogler C."/>
        </authorList>
    </citation>
    <scope>NUCLEOTIDE SEQUENCE [LARGE SCALE GENOMIC DNA]</scope>
    <source>
        <strain evidence="2 3">Pla123a</strain>
    </source>
</reference>
<evidence type="ECO:0000256" key="1">
    <source>
        <dbReference type="SAM" id="SignalP"/>
    </source>
</evidence>
<dbReference type="EMBL" id="SJPO01000014">
    <property type="protein sequence ID" value="TWT66786.1"/>
    <property type="molecule type" value="Genomic_DNA"/>
</dbReference>
<evidence type="ECO:0008006" key="4">
    <source>
        <dbReference type="Google" id="ProtNLM"/>
    </source>
</evidence>
<accession>A0A5C5XU06</accession>
<name>A0A5C5XU06_9BACT</name>